<reference evidence="1 2" key="1">
    <citation type="submission" date="2020-12" db="EMBL/GenBank/DDBJ databases">
        <title>Novel Thalassolituus-related marine hydrocarbonoclastic bacteria mediated algae-derived hydrocarbons mineralization in twilight zone of the northern South China Sea.</title>
        <authorList>
            <person name="Dong C."/>
        </authorList>
    </citation>
    <scope>NUCLEOTIDE SEQUENCE [LARGE SCALE GENOMIC DNA]</scope>
    <source>
        <strain evidence="1 2">IMCC1826</strain>
    </source>
</reference>
<evidence type="ECO:0000313" key="2">
    <source>
        <dbReference type="Proteomes" id="UP000714380"/>
    </source>
</evidence>
<gene>
    <name evidence="1" type="ORF">I9W95_15895</name>
</gene>
<evidence type="ECO:0008006" key="3">
    <source>
        <dbReference type="Google" id="ProtNLM"/>
    </source>
</evidence>
<organism evidence="1 2">
    <name type="scientific">Thalassolituus marinus</name>
    <dbReference type="NCBI Taxonomy" id="671053"/>
    <lineage>
        <taxon>Bacteria</taxon>
        <taxon>Pseudomonadati</taxon>
        <taxon>Pseudomonadota</taxon>
        <taxon>Gammaproteobacteria</taxon>
        <taxon>Oceanospirillales</taxon>
        <taxon>Oceanospirillaceae</taxon>
        <taxon>Thalassolituus</taxon>
    </lineage>
</organism>
<protein>
    <recommendedName>
        <fullName evidence="3">Chemotaxis protein</fullName>
    </recommendedName>
</protein>
<evidence type="ECO:0000313" key="1">
    <source>
        <dbReference type="EMBL" id="MCA6065082.1"/>
    </source>
</evidence>
<comment type="caution">
    <text evidence="1">The sequence shown here is derived from an EMBL/GenBank/DDBJ whole genome shotgun (WGS) entry which is preliminary data.</text>
</comment>
<name>A0ABS7ZU24_9GAMM</name>
<accession>A0ABS7ZU24</accession>
<proteinExistence type="predicted"/>
<dbReference type="Proteomes" id="UP000714380">
    <property type="component" value="Unassembled WGS sequence"/>
</dbReference>
<keyword evidence="2" id="KW-1185">Reference proteome</keyword>
<sequence>MNIGSTTGSAYTTAAQTLNQGTSQVERAAQEVVDATTARPVEGTGKVASAMVDLKEAEVTTEAGAKVLQAADKSLGSLIDIEA</sequence>
<dbReference type="EMBL" id="JAEDAH010000099">
    <property type="protein sequence ID" value="MCA6065082.1"/>
    <property type="molecule type" value="Genomic_DNA"/>
</dbReference>
<dbReference type="RefSeq" id="WP_225676677.1">
    <property type="nucleotide sequence ID" value="NZ_JAEDAH010000099.1"/>
</dbReference>